<name>A0ACB8S5P3_9AGAM</name>
<evidence type="ECO:0000313" key="1">
    <source>
        <dbReference type="EMBL" id="KAI0051472.1"/>
    </source>
</evidence>
<reference evidence="1" key="2">
    <citation type="journal article" date="2022" name="New Phytol.">
        <title>Evolutionary transition to the ectomycorrhizal habit in the genomes of a hyperdiverse lineage of mushroom-forming fungi.</title>
        <authorList>
            <person name="Looney B."/>
            <person name="Miyauchi S."/>
            <person name="Morin E."/>
            <person name="Drula E."/>
            <person name="Courty P.E."/>
            <person name="Kohler A."/>
            <person name="Kuo A."/>
            <person name="LaButti K."/>
            <person name="Pangilinan J."/>
            <person name="Lipzen A."/>
            <person name="Riley R."/>
            <person name="Andreopoulos W."/>
            <person name="He G."/>
            <person name="Johnson J."/>
            <person name="Nolan M."/>
            <person name="Tritt A."/>
            <person name="Barry K.W."/>
            <person name="Grigoriev I.V."/>
            <person name="Nagy L.G."/>
            <person name="Hibbett D."/>
            <person name="Henrissat B."/>
            <person name="Matheny P.B."/>
            <person name="Labbe J."/>
            <person name="Martin F.M."/>
        </authorList>
    </citation>
    <scope>NUCLEOTIDE SEQUENCE</scope>
    <source>
        <strain evidence="1">FP105234-sp</strain>
    </source>
</reference>
<gene>
    <name evidence="1" type="ORF">FA95DRAFT_1554566</name>
</gene>
<dbReference type="EMBL" id="MU275852">
    <property type="protein sequence ID" value="KAI0051472.1"/>
    <property type="molecule type" value="Genomic_DNA"/>
</dbReference>
<accession>A0ACB8S5P3</accession>
<evidence type="ECO:0000313" key="2">
    <source>
        <dbReference type="Proteomes" id="UP000814033"/>
    </source>
</evidence>
<keyword evidence="2" id="KW-1185">Reference proteome</keyword>
<proteinExistence type="predicted"/>
<sequence>MPEPELDQLRSSPPMSGVVSLEELVKRLQSRNTDLEREAVELKAEVHRLKEMLADARVAENDRRPARKASSEVNFSLGEGGGKFVIKKRESSPSHSNPLDALPHHLKAEVKDEDGRPVKKRKMSMKVEVVIQTPSSRRHARRQTGAASTDKDMRISQAQPRDASRANSPELGSRSPDVIVSADDEYAEAAALQLPSASSRPQSRNVKAEPMDDVLPAIRQQTPLDDIKPKIKEDHQFDAATVLSRLKAVGAEPYDIGPGVEITEFILSREFISWEYGGSGQTTFPSIAQDNIDRHGLDDFMCITVELHPHAPLRPGHAGLWLSQEPGRSRSMGTVRLLVGLAPKKWIYAGQYKLTEVEPLSPEEWLLQRNSVRRSWCADIKRYGWGIRVRIRVIHRRDEGRELSDEEVEALVSTGDKFSNVEESEIMTAFDKGEQMLGMYAMKCVGYDRDFQNNNVTRHPVWLAEKKTAVRKKTAARKKTAGKAKKVTVMSKKTKKSRVADREEIGDDEESDGDVEVLDELRFLAQGTKSRPRNAAS</sequence>
<protein>
    <submittedName>
        <fullName evidence="1">Uncharacterized protein</fullName>
    </submittedName>
</protein>
<comment type="caution">
    <text evidence="1">The sequence shown here is derived from an EMBL/GenBank/DDBJ whole genome shotgun (WGS) entry which is preliminary data.</text>
</comment>
<dbReference type="Proteomes" id="UP000814033">
    <property type="component" value="Unassembled WGS sequence"/>
</dbReference>
<reference evidence="1" key="1">
    <citation type="submission" date="2021-02" db="EMBL/GenBank/DDBJ databases">
        <authorList>
            <consortium name="DOE Joint Genome Institute"/>
            <person name="Ahrendt S."/>
            <person name="Looney B.P."/>
            <person name="Miyauchi S."/>
            <person name="Morin E."/>
            <person name="Drula E."/>
            <person name="Courty P.E."/>
            <person name="Chicoki N."/>
            <person name="Fauchery L."/>
            <person name="Kohler A."/>
            <person name="Kuo A."/>
            <person name="Labutti K."/>
            <person name="Pangilinan J."/>
            <person name="Lipzen A."/>
            <person name="Riley R."/>
            <person name="Andreopoulos W."/>
            <person name="He G."/>
            <person name="Johnson J."/>
            <person name="Barry K.W."/>
            <person name="Grigoriev I.V."/>
            <person name="Nagy L."/>
            <person name="Hibbett D."/>
            <person name="Henrissat B."/>
            <person name="Matheny P.B."/>
            <person name="Labbe J."/>
            <person name="Martin F."/>
        </authorList>
    </citation>
    <scope>NUCLEOTIDE SEQUENCE</scope>
    <source>
        <strain evidence="1">FP105234-sp</strain>
    </source>
</reference>
<organism evidence="1 2">
    <name type="scientific">Auriscalpium vulgare</name>
    <dbReference type="NCBI Taxonomy" id="40419"/>
    <lineage>
        <taxon>Eukaryota</taxon>
        <taxon>Fungi</taxon>
        <taxon>Dikarya</taxon>
        <taxon>Basidiomycota</taxon>
        <taxon>Agaricomycotina</taxon>
        <taxon>Agaricomycetes</taxon>
        <taxon>Russulales</taxon>
        <taxon>Auriscalpiaceae</taxon>
        <taxon>Auriscalpium</taxon>
    </lineage>
</organism>